<evidence type="ECO:0000256" key="2">
    <source>
        <dbReference type="ARBA" id="ARBA00023163"/>
    </source>
</evidence>
<dbReference type="SUPFAM" id="SSF46894">
    <property type="entry name" value="C-terminal effector domain of the bipartite response regulators"/>
    <property type="match status" value="1"/>
</dbReference>
<dbReference type="InterPro" id="IPR016032">
    <property type="entry name" value="Sig_transdc_resp-reg_C-effctor"/>
</dbReference>
<evidence type="ECO:0000313" key="5">
    <source>
        <dbReference type="Proteomes" id="UP001315967"/>
    </source>
</evidence>
<accession>A0ABY5P2T5</accession>
<dbReference type="Gene3D" id="1.10.10.10">
    <property type="entry name" value="Winged helix-like DNA-binding domain superfamily/Winged helix DNA-binding domain"/>
    <property type="match status" value="1"/>
</dbReference>
<keyword evidence="2" id="KW-0804">Transcription</keyword>
<dbReference type="InterPro" id="IPR014284">
    <property type="entry name" value="RNA_pol_sigma-70_dom"/>
</dbReference>
<protein>
    <submittedName>
        <fullName evidence="4">Sigma-70 family RNA polymerase sigma factor</fullName>
    </submittedName>
</protein>
<sequence length="202" mass="24305">MLPNHQLTNEELVLQLQKNFDVDKFEILFKRYLPLFLKYRSLYKVTYFDTDDYLQEARIAILKAIKVYDCVRSPYLSALIQSVYRYHLINMMRESQTVKREKDFQNLPFIDIVYSKNGKDTLIDGVELIENKYTLQPPEIFEIQEKSNDYLQSLSRLEKRILQLYLDNYSHREIAEITGIRFDQVQNAFDRLRRKLFAILKV</sequence>
<dbReference type="Proteomes" id="UP001315967">
    <property type="component" value="Chromosome"/>
</dbReference>
<keyword evidence="1" id="KW-0805">Transcription regulation</keyword>
<dbReference type="EMBL" id="CP102453">
    <property type="protein sequence ID" value="UUX33038.1"/>
    <property type="molecule type" value="Genomic_DNA"/>
</dbReference>
<keyword evidence="5" id="KW-1185">Reference proteome</keyword>
<evidence type="ECO:0000256" key="1">
    <source>
        <dbReference type="ARBA" id="ARBA00023015"/>
    </source>
</evidence>
<gene>
    <name evidence="4" type="ORF">NRE15_08955</name>
</gene>
<dbReference type="SUPFAM" id="SSF88946">
    <property type="entry name" value="Sigma2 domain of RNA polymerase sigma factors"/>
    <property type="match status" value="1"/>
</dbReference>
<dbReference type="InterPro" id="IPR013325">
    <property type="entry name" value="RNA_pol_sigma_r2"/>
</dbReference>
<dbReference type="NCBIfam" id="TIGR02937">
    <property type="entry name" value="sigma70-ECF"/>
    <property type="match status" value="1"/>
</dbReference>
<name>A0ABY5P2T5_9LACT</name>
<dbReference type="RefSeq" id="WP_313792538.1">
    <property type="nucleotide sequence ID" value="NZ_CP102453.1"/>
</dbReference>
<proteinExistence type="predicted"/>
<dbReference type="InterPro" id="IPR036388">
    <property type="entry name" value="WH-like_DNA-bd_sf"/>
</dbReference>
<dbReference type="Gene3D" id="1.10.1740.10">
    <property type="match status" value="1"/>
</dbReference>
<dbReference type="InterPro" id="IPR013249">
    <property type="entry name" value="RNA_pol_sigma70_r4_t2"/>
</dbReference>
<dbReference type="Pfam" id="PF08281">
    <property type="entry name" value="Sigma70_r4_2"/>
    <property type="match status" value="1"/>
</dbReference>
<evidence type="ECO:0000313" key="4">
    <source>
        <dbReference type="EMBL" id="UUX33038.1"/>
    </source>
</evidence>
<evidence type="ECO:0000259" key="3">
    <source>
        <dbReference type="Pfam" id="PF08281"/>
    </source>
</evidence>
<feature type="domain" description="RNA polymerase sigma factor 70 region 4 type 2" evidence="3">
    <location>
        <begin position="150"/>
        <end position="196"/>
    </location>
</feature>
<organism evidence="4 5">
    <name type="scientific">Fundicoccus culcitae</name>
    <dbReference type="NCBI Taxonomy" id="2969821"/>
    <lineage>
        <taxon>Bacteria</taxon>
        <taxon>Bacillati</taxon>
        <taxon>Bacillota</taxon>
        <taxon>Bacilli</taxon>
        <taxon>Lactobacillales</taxon>
        <taxon>Aerococcaceae</taxon>
        <taxon>Fundicoccus</taxon>
    </lineage>
</organism>
<reference evidence="4 5" key="1">
    <citation type="submission" date="2022-08" db="EMBL/GenBank/DDBJ databases">
        <title>Aerococcaceae sp. nov isolated from spoiled eye mask.</title>
        <authorList>
            <person name="Zhou G."/>
            <person name="Xie X.-B."/>
            <person name="Shi Q.-S."/>
            <person name="Wang Y.-S."/>
            <person name="Wen X."/>
            <person name="Peng H."/>
            <person name="Yang X.-J."/>
            <person name="Tao H.-B."/>
            <person name="Huang X.-M."/>
        </authorList>
    </citation>
    <scope>NUCLEOTIDE SEQUENCE [LARGE SCALE GENOMIC DNA]</scope>
    <source>
        <strain evidence="5">DM20194951</strain>
    </source>
</reference>